<sequence>MMQAINFSFEAQGRYGFFSGGGKAEFAENTRFNSTSTFLVARCLVKNPLKRGKNFVLKQSAQQLIDALRFDEFTLAFGDSFVRGLQTGGEFYAVVRMTSVSQSTQASLAATLQAEANGLLASGSFKSSFNTFNASDQTRSEFNVTMFQNAGIGAQSAPVAAIDEVIARFKKFPEIANEHPAAYETEVATYNTLPLPLPTPEQQEAFIFALRDTRERKLRFIQVKNDLEFVLQHPEFFRNVASPETMMSAISTYTKLINAVVDHAIKLSNGQISPPRIFDPGMLVPPLAEPAPIPIVKADAVGPPTPRTVYRRGDRGPGVLKLQERLRELGIRVEMPGFPRTEVTATGQFLALTAAAVATFQVSRGLFPDGEVGPVTMPALGLALPSAEESNAGLPPPALGRRLSPLVARLRVGGVLTFVTVRTFYQLGDRGPAVSELRSALSAQGFTSDPDPAATFGSATDVAVRAFQANRGLLQDGEVGRGTLGALGLTLPLPADEGLLFR</sequence>
<evidence type="ECO:0000313" key="2">
    <source>
        <dbReference type="EMBL" id="MBR0655792.1"/>
    </source>
</evidence>
<feature type="domain" description="Peptidoglycan binding-like" evidence="1">
    <location>
        <begin position="430"/>
        <end position="487"/>
    </location>
</feature>
<keyword evidence="3" id="KW-1185">Reference proteome</keyword>
<evidence type="ECO:0000259" key="1">
    <source>
        <dbReference type="Pfam" id="PF01471"/>
    </source>
</evidence>
<dbReference type="Pfam" id="PF01471">
    <property type="entry name" value="PG_binding_1"/>
    <property type="match status" value="2"/>
</dbReference>
<proteinExistence type="predicted"/>
<dbReference type="Gene3D" id="1.10.101.10">
    <property type="entry name" value="PGBD-like superfamily/PGBD"/>
    <property type="match status" value="2"/>
</dbReference>
<reference evidence="2" key="1">
    <citation type="submission" date="2020-01" db="EMBL/GenBank/DDBJ databases">
        <authorList>
            <person name="Rat A."/>
        </authorList>
    </citation>
    <scope>NUCLEOTIDE SEQUENCE</scope>
    <source>
        <strain evidence="2">LMG 28251</strain>
    </source>
</reference>
<dbReference type="Proteomes" id="UP001196068">
    <property type="component" value="Unassembled WGS sequence"/>
</dbReference>
<gene>
    <name evidence="2" type="ORF">GXW79_11980</name>
</gene>
<dbReference type="InterPro" id="IPR002477">
    <property type="entry name" value="Peptidoglycan-bd-like"/>
</dbReference>
<accession>A0AAF1JX17</accession>
<dbReference type="EMBL" id="JAAEDH010000012">
    <property type="protein sequence ID" value="MBR0655792.1"/>
    <property type="molecule type" value="Genomic_DNA"/>
</dbReference>
<protein>
    <submittedName>
        <fullName evidence="2">Peptidoglycan-binding protein</fullName>
    </submittedName>
</protein>
<feature type="domain" description="Peptidoglycan binding-like" evidence="1">
    <location>
        <begin position="315"/>
        <end position="380"/>
    </location>
</feature>
<comment type="caution">
    <text evidence="2">The sequence shown here is derived from an EMBL/GenBank/DDBJ whole genome shotgun (WGS) entry which is preliminary data.</text>
</comment>
<reference evidence="2" key="2">
    <citation type="journal article" date="2021" name="Syst. Appl. Microbiol.">
        <title>Roseomonas hellenica sp. nov., isolated from roots of wild-growing Alkanna tinctoria.</title>
        <authorList>
            <person name="Rat A."/>
            <person name="Naranjo H.D."/>
            <person name="Lebbe L."/>
            <person name="Cnockaert M."/>
            <person name="Krigas N."/>
            <person name="Grigoriadou K."/>
            <person name="Maloupa E."/>
            <person name="Willems A."/>
        </authorList>
    </citation>
    <scope>NUCLEOTIDE SEQUENCE</scope>
    <source>
        <strain evidence="2">LMG 28251</strain>
    </source>
</reference>
<dbReference type="RefSeq" id="WP_211874629.1">
    <property type="nucleotide sequence ID" value="NZ_JAAEDH010000012.1"/>
</dbReference>
<dbReference type="SUPFAM" id="SSF47090">
    <property type="entry name" value="PGBD-like"/>
    <property type="match status" value="2"/>
</dbReference>
<dbReference type="InterPro" id="IPR036365">
    <property type="entry name" value="PGBD-like_sf"/>
</dbReference>
<dbReference type="InterPro" id="IPR036366">
    <property type="entry name" value="PGBDSf"/>
</dbReference>
<dbReference type="AlphaFoldDB" id="A0AAF1JX17"/>
<evidence type="ECO:0000313" key="3">
    <source>
        <dbReference type="Proteomes" id="UP001196068"/>
    </source>
</evidence>
<organism evidence="2 3">
    <name type="scientific">Plastoroseomonas arctica</name>
    <dbReference type="NCBI Taxonomy" id="1509237"/>
    <lineage>
        <taxon>Bacteria</taxon>
        <taxon>Pseudomonadati</taxon>
        <taxon>Pseudomonadota</taxon>
        <taxon>Alphaproteobacteria</taxon>
        <taxon>Acetobacterales</taxon>
        <taxon>Acetobacteraceae</taxon>
        <taxon>Plastoroseomonas</taxon>
    </lineage>
</organism>
<name>A0AAF1JX17_9PROT</name>